<gene>
    <name evidence="3" type="ORF">CAL20_10345</name>
</gene>
<dbReference type="Proteomes" id="UP000216885">
    <property type="component" value="Unassembled WGS sequence"/>
</dbReference>
<accession>A0A261U4S5</accession>
<feature type="chain" id="PRO_5013283420" description="LacI family transcriptional regulator" evidence="2">
    <location>
        <begin position="28"/>
        <end position="336"/>
    </location>
</feature>
<name>A0A261U4S5_9BORD</name>
<keyword evidence="2" id="KW-0732">Signal</keyword>
<dbReference type="Gene3D" id="3.40.190.150">
    <property type="entry name" value="Bordetella uptake gene, domain 1"/>
    <property type="match status" value="1"/>
</dbReference>
<dbReference type="RefSeq" id="WP_094837819.1">
    <property type="nucleotide sequence ID" value="NZ_NEVQ01000013.1"/>
</dbReference>
<dbReference type="PROSITE" id="PS51318">
    <property type="entry name" value="TAT"/>
    <property type="match status" value="1"/>
</dbReference>
<sequence>MSKFLSCCISRRTFFSASLAVAFAATAALPATAVAAENNYPKDRPITLVVGYPPGGGVDSVTRLLARQLEQSLGQTVVVENRPGAGSIIGTNTVTRAKPDGYTLLVADPALIINPSLMKSVSYVYERDLVPVSMITKSPLALAVPVSSPVKTLADLIQAGKDGSKSLNFASAGLGTTPHMAGELLKLQTSSNFTHIPYKGSGPAMTDLISGQVDFAFATLPATTQYLSQERLRGLAVTSAERSKFLPKIPTVAETLPGFDVYFWTGLFAPAGTPAPILETLNAAVKKALESDTMRSSLDRTGETGSYMSLADTKQFVNDESVMWAKVIKDGKIKVD</sequence>
<dbReference type="InterPro" id="IPR006311">
    <property type="entry name" value="TAT_signal"/>
</dbReference>
<evidence type="ECO:0000313" key="3">
    <source>
        <dbReference type="EMBL" id="OZI55863.1"/>
    </source>
</evidence>
<dbReference type="InterPro" id="IPR042100">
    <property type="entry name" value="Bug_dom1"/>
</dbReference>
<dbReference type="EMBL" id="NEVQ01000013">
    <property type="protein sequence ID" value="OZI55863.1"/>
    <property type="molecule type" value="Genomic_DNA"/>
</dbReference>
<comment type="caution">
    <text evidence="3">The sequence shown here is derived from an EMBL/GenBank/DDBJ whole genome shotgun (WGS) entry which is preliminary data.</text>
</comment>
<reference evidence="3 4" key="1">
    <citation type="submission" date="2017-05" db="EMBL/GenBank/DDBJ databases">
        <title>Complete and WGS of Bordetella genogroups.</title>
        <authorList>
            <person name="Spilker T."/>
            <person name="LiPuma J."/>
        </authorList>
    </citation>
    <scope>NUCLEOTIDE SEQUENCE [LARGE SCALE GENOMIC DNA]</scope>
    <source>
        <strain evidence="3 4">AU9919</strain>
    </source>
</reference>
<dbReference type="InterPro" id="IPR005064">
    <property type="entry name" value="BUG"/>
</dbReference>
<dbReference type="AlphaFoldDB" id="A0A261U4S5"/>
<dbReference type="CDD" id="cd13578">
    <property type="entry name" value="PBP2_Bug27"/>
    <property type="match status" value="1"/>
</dbReference>
<dbReference type="Pfam" id="PF03401">
    <property type="entry name" value="TctC"/>
    <property type="match status" value="1"/>
</dbReference>
<keyword evidence="4" id="KW-1185">Reference proteome</keyword>
<evidence type="ECO:0000256" key="2">
    <source>
        <dbReference type="SAM" id="SignalP"/>
    </source>
</evidence>
<evidence type="ECO:0008006" key="5">
    <source>
        <dbReference type="Google" id="ProtNLM"/>
    </source>
</evidence>
<evidence type="ECO:0000313" key="4">
    <source>
        <dbReference type="Proteomes" id="UP000216885"/>
    </source>
</evidence>
<proteinExistence type="inferred from homology"/>
<evidence type="ECO:0000256" key="1">
    <source>
        <dbReference type="ARBA" id="ARBA00006987"/>
    </source>
</evidence>
<feature type="signal peptide" evidence="2">
    <location>
        <begin position="1"/>
        <end position="27"/>
    </location>
</feature>
<dbReference type="SUPFAM" id="SSF53850">
    <property type="entry name" value="Periplasmic binding protein-like II"/>
    <property type="match status" value="1"/>
</dbReference>
<dbReference type="PANTHER" id="PTHR42928">
    <property type="entry name" value="TRICARBOXYLATE-BINDING PROTEIN"/>
    <property type="match status" value="1"/>
</dbReference>
<dbReference type="PANTHER" id="PTHR42928:SF5">
    <property type="entry name" value="BLR1237 PROTEIN"/>
    <property type="match status" value="1"/>
</dbReference>
<organism evidence="3 4">
    <name type="scientific">Bordetella genomosp. 4</name>
    <dbReference type="NCBI Taxonomy" id="463044"/>
    <lineage>
        <taxon>Bacteria</taxon>
        <taxon>Pseudomonadati</taxon>
        <taxon>Pseudomonadota</taxon>
        <taxon>Betaproteobacteria</taxon>
        <taxon>Burkholderiales</taxon>
        <taxon>Alcaligenaceae</taxon>
        <taxon>Bordetella</taxon>
    </lineage>
</organism>
<protein>
    <recommendedName>
        <fullName evidence="5">LacI family transcriptional regulator</fullName>
    </recommendedName>
</protein>
<dbReference type="Gene3D" id="3.40.190.10">
    <property type="entry name" value="Periplasmic binding protein-like II"/>
    <property type="match status" value="1"/>
</dbReference>
<comment type="similarity">
    <text evidence="1">Belongs to the UPF0065 (bug) family.</text>
</comment>
<dbReference type="PIRSF" id="PIRSF017082">
    <property type="entry name" value="YflP"/>
    <property type="match status" value="1"/>
</dbReference>